<evidence type="ECO:0000259" key="2">
    <source>
        <dbReference type="Pfam" id="PF26298"/>
    </source>
</evidence>
<comment type="catalytic activity">
    <reaction evidence="1">
        <text>UDP-N-acetyl-alpha-D-muramoyl-L-alanyl-L-glutamate + ATP + H2O = UDP-N-acetyl-alpha-D-muramoyl-L-alanyl-D-glutamate + AMP + diphosphate + H(+)</text>
        <dbReference type="Rhea" id="RHEA:58812"/>
        <dbReference type="ChEBI" id="CHEBI:15377"/>
        <dbReference type="ChEBI" id="CHEBI:15378"/>
        <dbReference type="ChEBI" id="CHEBI:30616"/>
        <dbReference type="ChEBI" id="CHEBI:33019"/>
        <dbReference type="ChEBI" id="CHEBI:83900"/>
        <dbReference type="ChEBI" id="CHEBI:142725"/>
        <dbReference type="ChEBI" id="CHEBI:456215"/>
        <dbReference type="EC" id="5.1.1.23"/>
    </reaction>
</comment>
<evidence type="ECO:0000259" key="3">
    <source>
        <dbReference type="Pfam" id="PF26299"/>
    </source>
</evidence>
<dbReference type="GO" id="GO:0016855">
    <property type="term" value="F:racemase and epimerase activity, acting on amino acids and derivatives"/>
    <property type="evidence" value="ECO:0007669"/>
    <property type="project" value="UniProtKB-UniRule"/>
</dbReference>
<sequence length="453" mass="51665">MSLTMRNYASYFTYKEYESDVDSGVVRFRYELGHLGKKYEFTEVLSFPSPPHGRNVRPEDTTLHAILDSLHIILGISYWKLTCPRDIRVLSQQLNEKQATFWNTVYTKGLGEFFYKNSIDFRGLVQFPFIRRTIDTPVSKITTDRSLVLLGSGKDSIVSAELLKKAGKIFSLFSMNPRLVHTETAGLIGKPLYTIHRAIDPKLFELNRKQGMYNGHIPITAITSLVGVLAAHLYDFRYVISSNEQSANFGNVDYRGSQINHQWSKSYEFETLFGDFVREFITGDIGYFSLLRSFTELHIVKLFASYSQYFDVFSSCNKNFKISQTDQPARWCGICPKCAFVFLLLAVFLPKEKVVSIFHKNLFADEKLISTYKALLGLEGIKPFECVGTPQESLYAFSRVVEEGRYNDDVVVREFLPDIVSLTKDKTISSGKLFGLSGENHIPPEFAQVVQNL</sequence>
<keyword evidence="1" id="KW-0961">Cell wall biogenesis/degradation</keyword>
<keyword evidence="1" id="KW-0131">Cell cycle</keyword>
<evidence type="ECO:0000313" key="4">
    <source>
        <dbReference type="EMBL" id="OGG31623.1"/>
    </source>
</evidence>
<dbReference type="EC" id="5.1.1.23" evidence="1"/>
<dbReference type="GO" id="GO:0071555">
    <property type="term" value="P:cell wall organization"/>
    <property type="evidence" value="ECO:0007669"/>
    <property type="project" value="UniProtKB-KW"/>
</dbReference>
<comment type="similarity">
    <text evidence="1">Belongs to the MurL family.</text>
</comment>
<dbReference type="EMBL" id="MFJX01000001">
    <property type="protein sequence ID" value="OGG31623.1"/>
    <property type="molecule type" value="Genomic_DNA"/>
</dbReference>
<dbReference type="InterPro" id="IPR043689">
    <property type="entry name" value="MurL"/>
</dbReference>
<dbReference type="InterPro" id="IPR058740">
    <property type="entry name" value="MurL_N"/>
</dbReference>
<dbReference type="Pfam" id="PF26298">
    <property type="entry name" value="MurL_epimerase_C"/>
    <property type="match status" value="1"/>
</dbReference>
<dbReference type="InterPro" id="IPR058741">
    <property type="entry name" value="MurL_C"/>
</dbReference>
<organism evidence="4 5">
    <name type="scientific">Candidatus Gottesmanbacteria bacterium RIFCSPLOWO2_01_FULL_46_9</name>
    <dbReference type="NCBI Taxonomy" id="1798394"/>
    <lineage>
        <taxon>Bacteria</taxon>
        <taxon>Candidatus Gottesmaniibacteriota</taxon>
    </lineage>
</organism>
<evidence type="ECO:0000256" key="1">
    <source>
        <dbReference type="HAMAP-Rule" id="MF_02209"/>
    </source>
</evidence>
<dbReference type="AlphaFoldDB" id="A0A1F6B4A6"/>
<accession>A0A1F6B4A6</accession>
<keyword evidence="1" id="KW-0573">Peptidoglycan synthesis</keyword>
<comment type="function">
    <text evidence="1">Cell wall formation. Catalyzes epimerization of the terminal L-glutamate in UDP-N-acetyl-alpha-D-muramoyl-L-alanyl-L-glutamate.</text>
</comment>
<comment type="caution">
    <text evidence="4">The sequence shown here is derived from an EMBL/GenBank/DDBJ whole genome shotgun (WGS) entry which is preliminary data.</text>
</comment>
<proteinExistence type="inferred from homology"/>
<feature type="domain" description="MurL C-terminal" evidence="2">
    <location>
        <begin position="312"/>
        <end position="423"/>
    </location>
</feature>
<keyword evidence="1" id="KW-0132">Cell division</keyword>
<evidence type="ECO:0000313" key="5">
    <source>
        <dbReference type="Proteomes" id="UP000176450"/>
    </source>
</evidence>
<dbReference type="GO" id="GO:0051301">
    <property type="term" value="P:cell division"/>
    <property type="evidence" value="ECO:0007669"/>
    <property type="project" value="UniProtKB-KW"/>
</dbReference>
<dbReference type="GO" id="GO:0009252">
    <property type="term" value="P:peptidoglycan biosynthetic process"/>
    <property type="evidence" value="ECO:0007669"/>
    <property type="project" value="UniProtKB-UniRule"/>
</dbReference>
<protein>
    <recommendedName>
        <fullName evidence="1">UDP-N-acetyl-alpha-D-muramoyl-L-alanyl-L-glutamate epimerase</fullName>
        <ecNumber evidence="1">5.1.1.23</ecNumber>
    </recommendedName>
    <alternativeName>
        <fullName evidence="1">UDP-MurNAc-L-Ala-L-Glu epimerase</fullName>
    </alternativeName>
</protein>
<dbReference type="Proteomes" id="UP000176450">
    <property type="component" value="Unassembled WGS sequence"/>
</dbReference>
<keyword evidence="1" id="KW-0413">Isomerase</keyword>
<comment type="pathway">
    <text evidence="1">Cell wall biogenesis; peptidoglycan biosynthesis.</text>
</comment>
<feature type="domain" description="MurL N-terminal" evidence="3">
    <location>
        <begin position="9"/>
        <end position="290"/>
    </location>
</feature>
<dbReference type="UniPathway" id="UPA00219"/>
<keyword evidence="1" id="KW-0133">Cell shape</keyword>
<dbReference type="GO" id="GO:0008360">
    <property type="term" value="P:regulation of cell shape"/>
    <property type="evidence" value="ECO:0007669"/>
    <property type="project" value="UniProtKB-KW"/>
</dbReference>
<name>A0A1F6B4A6_9BACT</name>
<reference evidence="4 5" key="1">
    <citation type="journal article" date="2016" name="Nat. Commun.">
        <title>Thousands of microbial genomes shed light on interconnected biogeochemical processes in an aquifer system.</title>
        <authorList>
            <person name="Anantharaman K."/>
            <person name="Brown C.T."/>
            <person name="Hug L.A."/>
            <person name="Sharon I."/>
            <person name="Castelle C.J."/>
            <person name="Probst A.J."/>
            <person name="Thomas B.C."/>
            <person name="Singh A."/>
            <person name="Wilkins M.J."/>
            <person name="Karaoz U."/>
            <person name="Brodie E.L."/>
            <person name="Williams K.H."/>
            <person name="Hubbard S.S."/>
            <person name="Banfield J.F."/>
        </authorList>
    </citation>
    <scope>NUCLEOTIDE SEQUENCE [LARGE SCALE GENOMIC DNA]</scope>
</reference>
<gene>
    <name evidence="1" type="primary">murL</name>
    <name evidence="4" type="ORF">A3A63_00135</name>
</gene>
<dbReference type="HAMAP" id="MF_02209">
    <property type="entry name" value="MurL"/>
    <property type="match status" value="1"/>
</dbReference>
<dbReference type="GO" id="GO:0005737">
    <property type="term" value="C:cytoplasm"/>
    <property type="evidence" value="ECO:0007669"/>
    <property type="project" value="UniProtKB-UniRule"/>
</dbReference>
<dbReference type="Pfam" id="PF26299">
    <property type="entry name" value="MurL_N"/>
    <property type="match status" value="1"/>
</dbReference>